<reference evidence="1" key="1">
    <citation type="submission" date="2013-12" db="EMBL/GenBank/DDBJ databases">
        <title>A Varibaculum cambriense genome reconstructed from a premature infant gut community with otherwise low bacterial novelty that shifts toward anaerobic metabolism during the third week of life.</title>
        <authorList>
            <person name="Brown C.T."/>
            <person name="Sharon I."/>
            <person name="Thomas B.C."/>
            <person name="Castelle C.J."/>
            <person name="Morowitz M.J."/>
            <person name="Banfield J.F."/>
        </authorList>
    </citation>
    <scope>NUCLEOTIDE SEQUENCE</scope>
</reference>
<dbReference type="EMBL" id="AZMM01014851">
    <property type="protein sequence ID" value="ETJ30633.1"/>
    <property type="molecule type" value="Genomic_DNA"/>
</dbReference>
<feature type="non-terminal residue" evidence="1">
    <location>
        <position position="1"/>
    </location>
</feature>
<sequence length="102" mass="12172">MVEQYEEYKINFFNQYDTTKMIKNILNTNKSLGKLSNKIYSETLGNPQYIREVIEELYSNDILYFDEESSKWRTHVNIREILIPKTLEKKLETSLSSYCSTI</sequence>
<protein>
    <submittedName>
        <fullName evidence="1">Ggdef protein</fullName>
    </submittedName>
</protein>
<accession>W1XJT9</accession>
<comment type="caution">
    <text evidence="1">The sequence shown here is derived from an EMBL/GenBank/DDBJ whole genome shotgun (WGS) entry which is preliminary data.</text>
</comment>
<evidence type="ECO:0000313" key="1">
    <source>
        <dbReference type="EMBL" id="ETJ30633.1"/>
    </source>
</evidence>
<name>W1XJT9_9ZZZZ</name>
<feature type="non-terminal residue" evidence="1">
    <location>
        <position position="102"/>
    </location>
</feature>
<proteinExistence type="predicted"/>
<dbReference type="AlphaFoldDB" id="W1XJT9"/>
<gene>
    <name evidence="1" type="ORF">Q604_UNBC14851G0001</name>
</gene>
<organism evidence="1">
    <name type="scientific">human gut metagenome</name>
    <dbReference type="NCBI Taxonomy" id="408170"/>
    <lineage>
        <taxon>unclassified sequences</taxon>
        <taxon>metagenomes</taxon>
        <taxon>organismal metagenomes</taxon>
    </lineage>
</organism>